<dbReference type="AlphaFoldDB" id="A0A7W9AJG4"/>
<keyword evidence="1" id="KW-0472">Membrane</keyword>
<keyword evidence="3" id="KW-1185">Reference proteome</keyword>
<evidence type="ECO:0000313" key="3">
    <source>
        <dbReference type="Proteomes" id="UP000549617"/>
    </source>
</evidence>
<keyword evidence="1" id="KW-0812">Transmembrane</keyword>
<gene>
    <name evidence="2" type="ORF">FHS49_002586</name>
</gene>
<organism evidence="2 3">
    <name type="scientific">Sphingobium boeckii</name>
    <dbReference type="NCBI Taxonomy" id="1082345"/>
    <lineage>
        <taxon>Bacteria</taxon>
        <taxon>Pseudomonadati</taxon>
        <taxon>Pseudomonadota</taxon>
        <taxon>Alphaproteobacteria</taxon>
        <taxon>Sphingomonadales</taxon>
        <taxon>Sphingomonadaceae</taxon>
        <taxon>Sphingobium</taxon>
    </lineage>
</organism>
<dbReference type="EMBL" id="JACIJC010000004">
    <property type="protein sequence ID" value="MBB5686562.1"/>
    <property type="molecule type" value="Genomic_DNA"/>
</dbReference>
<comment type="caution">
    <text evidence="2">The sequence shown here is derived from an EMBL/GenBank/DDBJ whole genome shotgun (WGS) entry which is preliminary data.</text>
</comment>
<evidence type="ECO:0000313" key="2">
    <source>
        <dbReference type="EMBL" id="MBB5686562.1"/>
    </source>
</evidence>
<feature type="transmembrane region" description="Helical" evidence="1">
    <location>
        <begin position="12"/>
        <end position="34"/>
    </location>
</feature>
<proteinExistence type="predicted"/>
<reference evidence="2 3" key="1">
    <citation type="submission" date="2020-08" db="EMBL/GenBank/DDBJ databases">
        <title>Genomic Encyclopedia of Type Strains, Phase IV (KMG-IV): sequencing the most valuable type-strain genomes for metagenomic binning, comparative biology and taxonomic classification.</title>
        <authorList>
            <person name="Goeker M."/>
        </authorList>
    </citation>
    <scope>NUCLEOTIDE SEQUENCE [LARGE SCALE GENOMIC DNA]</scope>
    <source>
        <strain evidence="2 3">DSM 25079</strain>
    </source>
</reference>
<feature type="transmembrane region" description="Helical" evidence="1">
    <location>
        <begin position="40"/>
        <end position="57"/>
    </location>
</feature>
<dbReference type="RefSeq" id="WP_184019102.1">
    <property type="nucleotide sequence ID" value="NZ_JACIJC010000004.1"/>
</dbReference>
<evidence type="ECO:0000256" key="1">
    <source>
        <dbReference type="SAM" id="Phobius"/>
    </source>
</evidence>
<dbReference type="Proteomes" id="UP000549617">
    <property type="component" value="Unassembled WGS sequence"/>
</dbReference>
<protein>
    <submittedName>
        <fullName evidence="2">Putative membrane protein</fullName>
    </submittedName>
</protein>
<keyword evidence="1" id="KW-1133">Transmembrane helix</keyword>
<name>A0A7W9AJG4_9SPHN</name>
<accession>A0A7W9AJG4</accession>
<sequence>MSRRPVRKPLRAIFAMPLAIALLSIMGLVSALTGDGIRDAISWVTLAVPVIVIGWALKYRKY</sequence>